<name>A0ABV7FDE8_9GAMM</name>
<keyword evidence="1" id="KW-0472">Membrane</keyword>
<proteinExistence type="predicted"/>
<evidence type="ECO:0000256" key="1">
    <source>
        <dbReference type="SAM" id="Phobius"/>
    </source>
</evidence>
<accession>A0ABV7FDE8</accession>
<evidence type="ECO:0000313" key="3">
    <source>
        <dbReference type="Proteomes" id="UP001595555"/>
    </source>
</evidence>
<comment type="caution">
    <text evidence="2">The sequence shown here is derived from an EMBL/GenBank/DDBJ whole genome shotgun (WGS) entry which is preliminary data.</text>
</comment>
<dbReference type="Proteomes" id="UP001595555">
    <property type="component" value="Unassembled WGS sequence"/>
</dbReference>
<dbReference type="InterPro" id="IPR010980">
    <property type="entry name" value="Cyt_c/b562"/>
</dbReference>
<dbReference type="SUPFAM" id="SSF47175">
    <property type="entry name" value="Cytochromes"/>
    <property type="match status" value="1"/>
</dbReference>
<organism evidence="2 3">
    <name type="scientific">Cellvibrio fontiphilus</name>
    <dbReference type="NCBI Taxonomy" id="1815559"/>
    <lineage>
        <taxon>Bacteria</taxon>
        <taxon>Pseudomonadati</taxon>
        <taxon>Pseudomonadota</taxon>
        <taxon>Gammaproteobacteria</taxon>
        <taxon>Cellvibrionales</taxon>
        <taxon>Cellvibrionaceae</taxon>
        <taxon>Cellvibrio</taxon>
    </lineage>
</organism>
<gene>
    <name evidence="2" type="ORF">ACFODX_07155</name>
</gene>
<dbReference type="RefSeq" id="WP_378117527.1">
    <property type="nucleotide sequence ID" value="NZ_JBHRTF010000003.1"/>
</dbReference>
<keyword evidence="1" id="KW-1133">Transmembrane helix</keyword>
<dbReference type="EMBL" id="JBHRTF010000003">
    <property type="protein sequence ID" value="MFC3115330.1"/>
    <property type="molecule type" value="Genomic_DNA"/>
</dbReference>
<keyword evidence="3" id="KW-1185">Reference proteome</keyword>
<evidence type="ECO:0008006" key="4">
    <source>
        <dbReference type="Google" id="ProtNLM"/>
    </source>
</evidence>
<protein>
    <recommendedName>
        <fullName evidence="4">Cytochrome c</fullName>
    </recommendedName>
</protein>
<sequence>MRNPAGAVRFSVLNILLLIVANIVFVSALFSHNIFAQELEMDMDLMQTIESTNDNLSSNIALENAESAIADAQTLNELFAVVADHYQQELAAGKDVAEAVDLTNKSLKFSSEIITFLQQEDYESAANTATDLARTCKTCHNFYKED</sequence>
<reference evidence="3" key="1">
    <citation type="journal article" date="2019" name="Int. J. Syst. Evol. Microbiol.">
        <title>The Global Catalogue of Microorganisms (GCM) 10K type strain sequencing project: providing services to taxonomists for standard genome sequencing and annotation.</title>
        <authorList>
            <consortium name="The Broad Institute Genomics Platform"/>
            <consortium name="The Broad Institute Genome Sequencing Center for Infectious Disease"/>
            <person name="Wu L."/>
            <person name="Ma J."/>
        </authorList>
    </citation>
    <scope>NUCLEOTIDE SEQUENCE [LARGE SCALE GENOMIC DNA]</scope>
    <source>
        <strain evidence="3">KCTC 52237</strain>
    </source>
</reference>
<feature type="transmembrane region" description="Helical" evidence="1">
    <location>
        <begin position="12"/>
        <end position="36"/>
    </location>
</feature>
<evidence type="ECO:0000313" key="2">
    <source>
        <dbReference type="EMBL" id="MFC3115330.1"/>
    </source>
</evidence>
<keyword evidence="1" id="KW-0812">Transmembrane</keyword>